<evidence type="ECO:0000313" key="2">
    <source>
        <dbReference type="Proteomes" id="UP001069802"/>
    </source>
</evidence>
<accession>A0ABT4LMN9</accession>
<dbReference type="EMBL" id="JAPWGY010000007">
    <property type="protein sequence ID" value="MCZ4282379.1"/>
    <property type="molecule type" value="Genomic_DNA"/>
</dbReference>
<organism evidence="1 2">
    <name type="scientific">Kiloniella laminariae</name>
    <dbReference type="NCBI Taxonomy" id="454162"/>
    <lineage>
        <taxon>Bacteria</taxon>
        <taxon>Pseudomonadati</taxon>
        <taxon>Pseudomonadota</taxon>
        <taxon>Alphaproteobacteria</taxon>
        <taxon>Rhodospirillales</taxon>
        <taxon>Kiloniellaceae</taxon>
        <taxon>Kiloniella</taxon>
    </lineage>
</organism>
<name>A0ABT4LMN9_9PROT</name>
<gene>
    <name evidence="1" type="ORF">O4H49_16450</name>
</gene>
<evidence type="ECO:0008006" key="3">
    <source>
        <dbReference type="Google" id="ProtNLM"/>
    </source>
</evidence>
<comment type="caution">
    <text evidence="1">The sequence shown here is derived from an EMBL/GenBank/DDBJ whole genome shotgun (WGS) entry which is preliminary data.</text>
</comment>
<dbReference type="Proteomes" id="UP001069802">
    <property type="component" value="Unassembled WGS sequence"/>
</dbReference>
<proteinExistence type="predicted"/>
<evidence type="ECO:0000313" key="1">
    <source>
        <dbReference type="EMBL" id="MCZ4282379.1"/>
    </source>
</evidence>
<dbReference type="RefSeq" id="WP_269424530.1">
    <property type="nucleotide sequence ID" value="NZ_JAPWGY010000007.1"/>
</dbReference>
<reference evidence="1" key="1">
    <citation type="submission" date="2022-12" db="EMBL/GenBank/DDBJ databases">
        <title>Bacterial isolates from different developmental stages of Nematostella vectensis.</title>
        <authorList>
            <person name="Fraune S."/>
        </authorList>
    </citation>
    <scope>NUCLEOTIDE SEQUENCE</scope>
    <source>
        <strain evidence="1">G21630-S1</strain>
    </source>
</reference>
<protein>
    <recommendedName>
        <fullName evidence="3">HTH iclR-type domain-containing protein</fullName>
    </recommendedName>
</protein>
<keyword evidence="2" id="KW-1185">Reference proteome</keyword>
<sequence length="121" mass="13666">MNQNFTPEMERRVRHVLETIARQQTIISYRQLALEAEIPGPQVIHRLTQILESILRQDHAEGEISFASLAVSRGDPAIPRAGFFLLLKELGQYQGSDQGEDAKAHHHKLVALAYKKATTRP</sequence>